<keyword evidence="2 5" id="KW-0812">Transmembrane</keyword>
<dbReference type="AlphaFoldDB" id="W9GER6"/>
<organism evidence="6 7">
    <name type="scientific">Intrasporangium chromatireducens Q5-1</name>
    <dbReference type="NCBI Taxonomy" id="584657"/>
    <lineage>
        <taxon>Bacteria</taxon>
        <taxon>Bacillati</taxon>
        <taxon>Actinomycetota</taxon>
        <taxon>Actinomycetes</taxon>
        <taxon>Micrococcales</taxon>
        <taxon>Intrasporangiaceae</taxon>
        <taxon>Intrasporangium</taxon>
    </lineage>
</organism>
<feature type="transmembrane region" description="Helical" evidence="5">
    <location>
        <begin position="108"/>
        <end position="131"/>
    </location>
</feature>
<feature type="transmembrane region" description="Helical" evidence="5">
    <location>
        <begin position="175"/>
        <end position="193"/>
    </location>
</feature>
<dbReference type="RefSeq" id="WP_338033669.1">
    <property type="nucleotide sequence ID" value="NZ_AWQS01000520.1"/>
</dbReference>
<dbReference type="GO" id="GO:0016765">
    <property type="term" value="F:transferase activity, transferring alkyl or aryl (other than methyl) groups"/>
    <property type="evidence" value="ECO:0007669"/>
    <property type="project" value="InterPro"/>
</dbReference>
<reference evidence="7" key="1">
    <citation type="submission" date="2013-08" db="EMBL/GenBank/DDBJ databases">
        <title>Intrasporangium oryzae NRRL B-24470.</title>
        <authorList>
            <person name="Liu H."/>
            <person name="Wang G."/>
        </authorList>
    </citation>
    <scope>NUCLEOTIDE SEQUENCE [LARGE SCALE GENOMIC DNA]</scope>
    <source>
        <strain evidence="7">Q5-1</strain>
    </source>
</reference>
<evidence type="ECO:0000256" key="1">
    <source>
        <dbReference type="ARBA" id="ARBA00004141"/>
    </source>
</evidence>
<feature type="transmembrane region" description="Helical" evidence="5">
    <location>
        <begin position="151"/>
        <end position="168"/>
    </location>
</feature>
<dbReference type="InterPro" id="IPR000537">
    <property type="entry name" value="UbiA_prenyltransferase"/>
</dbReference>
<feature type="transmembrane region" description="Helical" evidence="5">
    <location>
        <begin position="268"/>
        <end position="287"/>
    </location>
</feature>
<evidence type="ECO:0000313" key="7">
    <source>
        <dbReference type="Proteomes" id="UP000019494"/>
    </source>
</evidence>
<dbReference type="EMBL" id="AWQS01000520">
    <property type="protein sequence ID" value="EWT03717.1"/>
    <property type="molecule type" value="Genomic_DNA"/>
</dbReference>
<dbReference type="Proteomes" id="UP000019494">
    <property type="component" value="Unassembled WGS sequence"/>
</dbReference>
<feature type="transmembrane region" description="Helical" evidence="5">
    <location>
        <begin position="213"/>
        <end position="236"/>
    </location>
</feature>
<dbReference type="Gene3D" id="1.10.357.140">
    <property type="entry name" value="UbiA prenyltransferase"/>
    <property type="match status" value="1"/>
</dbReference>
<accession>W9GER6</accession>
<dbReference type="InterPro" id="IPR044878">
    <property type="entry name" value="UbiA_sf"/>
</dbReference>
<evidence type="ECO:0000256" key="3">
    <source>
        <dbReference type="ARBA" id="ARBA00022989"/>
    </source>
</evidence>
<evidence type="ECO:0000313" key="6">
    <source>
        <dbReference type="EMBL" id="EWT03717.1"/>
    </source>
</evidence>
<evidence type="ECO:0000256" key="2">
    <source>
        <dbReference type="ARBA" id="ARBA00022692"/>
    </source>
</evidence>
<name>W9GER6_9MICO</name>
<dbReference type="GO" id="GO:0016020">
    <property type="term" value="C:membrane"/>
    <property type="evidence" value="ECO:0007669"/>
    <property type="project" value="UniProtKB-SubCell"/>
</dbReference>
<evidence type="ECO:0000256" key="5">
    <source>
        <dbReference type="SAM" id="Phobius"/>
    </source>
</evidence>
<keyword evidence="7" id="KW-1185">Reference proteome</keyword>
<keyword evidence="3 5" id="KW-1133">Transmembrane helix</keyword>
<dbReference type="PATRIC" id="fig|584657.3.peg.4394"/>
<sequence>PSTGRFGAGPAYDRVVPRVLATVRVLALACHLPPTVGVTTMTALLAVAARHTWGTGILVTAAVFTGQLSIGWSNDAYDATRDRATGRSDKPLVQQPAARPAVWTATAVALLVCIALSLACGAPAAVAHLVFGVGAGWTYNFWAKATIWSPIPYAVAFAALPSTVWLALPPRALPPLWLMAAGALLGVGAHLLNTLPDLEGDVATGVIGLPHRMGARAVQVVAPSVLLVATVVVVLRPGSPERAGVLGWVALGAAAVLAGLAMRGRGRVPFLTAMAIAAIDVITIVLLPPTAS</sequence>
<comment type="subcellular location">
    <subcellularLocation>
        <location evidence="1">Membrane</location>
        <topology evidence="1">Multi-pass membrane protein</topology>
    </subcellularLocation>
</comment>
<proteinExistence type="predicted"/>
<comment type="caution">
    <text evidence="6">The sequence shown here is derived from an EMBL/GenBank/DDBJ whole genome shotgun (WGS) entry which is preliminary data.</text>
</comment>
<evidence type="ECO:0000256" key="4">
    <source>
        <dbReference type="ARBA" id="ARBA00023136"/>
    </source>
</evidence>
<feature type="non-terminal residue" evidence="6">
    <location>
        <position position="1"/>
    </location>
</feature>
<keyword evidence="4 5" id="KW-0472">Membrane</keyword>
<protein>
    <submittedName>
        <fullName evidence="6">Ubiquinone biosynthesis protein UbiA</fullName>
    </submittedName>
</protein>
<gene>
    <name evidence="6" type="ORF">N864_19215</name>
</gene>
<keyword evidence="6" id="KW-0830">Ubiquinone</keyword>
<feature type="transmembrane region" description="Helical" evidence="5">
    <location>
        <begin position="243"/>
        <end position="262"/>
    </location>
</feature>
<dbReference type="Pfam" id="PF01040">
    <property type="entry name" value="UbiA"/>
    <property type="match status" value="1"/>
</dbReference>